<gene>
    <name evidence="2" type="ORF">F8388_024986</name>
</gene>
<organism evidence="2 3">
    <name type="scientific">Cannabis sativa</name>
    <name type="common">Hemp</name>
    <name type="synonym">Marijuana</name>
    <dbReference type="NCBI Taxonomy" id="3483"/>
    <lineage>
        <taxon>Eukaryota</taxon>
        <taxon>Viridiplantae</taxon>
        <taxon>Streptophyta</taxon>
        <taxon>Embryophyta</taxon>
        <taxon>Tracheophyta</taxon>
        <taxon>Spermatophyta</taxon>
        <taxon>Magnoliopsida</taxon>
        <taxon>eudicotyledons</taxon>
        <taxon>Gunneridae</taxon>
        <taxon>Pentapetalae</taxon>
        <taxon>rosids</taxon>
        <taxon>fabids</taxon>
        <taxon>Rosales</taxon>
        <taxon>Cannabaceae</taxon>
        <taxon>Cannabis</taxon>
    </lineage>
</organism>
<dbReference type="EMBL" id="JAATIP010000079">
    <property type="protein sequence ID" value="KAF4377495.1"/>
    <property type="molecule type" value="Genomic_DNA"/>
</dbReference>
<evidence type="ECO:0000256" key="1">
    <source>
        <dbReference type="SAM" id="MobiDB-lite"/>
    </source>
</evidence>
<feature type="region of interest" description="Disordered" evidence="1">
    <location>
        <begin position="1"/>
        <end position="42"/>
    </location>
</feature>
<name>A0A7J6G3C2_CANSA</name>
<comment type="caution">
    <text evidence="2">The sequence shown here is derived from an EMBL/GenBank/DDBJ whole genome shotgun (WGS) entry which is preliminary data.</text>
</comment>
<dbReference type="AlphaFoldDB" id="A0A7J6G3C2"/>
<accession>A0A7J6G3C2</accession>
<protein>
    <submittedName>
        <fullName evidence="2">Uncharacterized protein</fullName>
    </submittedName>
</protein>
<evidence type="ECO:0000313" key="3">
    <source>
        <dbReference type="Proteomes" id="UP000525078"/>
    </source>
</evidence>
<reference evidence="2 3" key="1">
    <citation type="journal article" date="2020" name="bioRxiv">
        <title>Sequence and annotation of 42 cannabis genomes reveals extensive copy number variation in cannabinoid synthesis and pathogen resistance genes.</title>
        <authorList>
            <person name="Mckernan K.J."/>
            <person name="Helbert Y."/>
            <person name="Kane L.T."/>
            <person name="Ebling H."/>
            <person name="Zhang L."/>
            <person name="Liu B."/>
            <person name="Eaton Z."/>
            <person name="Mclaughlin S."/>
            <person name="Kingan S."/>
            <person name="Baybayan P."/>
            <person name="Concepcion G."/>
            <person name="Jordan M."/>
            <person name="Riva A."/>
            <person name="Barbazuk W."/>
            <person name="Harkins T."/>
        </authorList>
    </citation>
    <scope>NUCLEOTIDE SEQUENCE [LARGE SCALE GENOMIC DNA]</scope>
    <source>
        <strain evidence="3">cv. Jamaican Lion 4</strain>
        <tissue evidence="2">Leaf</tissue>
    </source>
</reference>
<proteinExistence type="predicted"/>
<dbReference type="Proteomes" id="UP000525078">
    <property type="component" value="Unassembled WGS sequence"/>
</dbReference>
<sequence>MLEKRERRSRKRSKTLAEPAPHCSNTSNPTSPPSLPQRRRTGHSVSCLLHQGLSQLGNSPIPNQPTPTPPVEHLAQWVYARKPLRAIEPQMHKRLSSSWLFPFWVAPVLNTPMYPPHVLCSCWSRGHGAWRVQNRRVGRLTRCLVIHCWLLRLGEAPLVRSLRFRIVLGLSKMYLSKLPFDMKS</sequence>
<evidence type="ECO:0000313" key="2">
    <source>
        <dbReference type="EMBL" id="KAF4377495.1"/>
    </source>
</evidence>